<proteinExistence type="predicted"/>
<feature type="signal peptide" evidence="1">
    <location>
        <begin position="1"/>
        <end position="19"/>
    </location>
</feature>
<name>A0A0J5S484_9PAST</name>
<organism evidence="2 3">
    <name type="scientific">Muribacter muris</name>
    <dbReference type="NCBI Taxonomy" id="67855"/>
    <lineage>
        <taxon>Bacteria</taxon>
        <taxon>Pseudomonadati</taxon>
        <taxon>Pseudomonadota</taxon>
        <taxon>Gammaproteobacteria</taxon>
        <taxon>Pasteurellales</taxon>
        <taxon>Pasteurellaceae</taxon>
        <taxon>Muribacter</taxon>
    </lineage>
</organism>
<dbReference type="Proteomes" id="UP000036270">
    <property type="component" value="Unassembled WGS sequence"/>
</dbReference>
<keyword evidence="3" id="KW-1185">Reference proteome</keyword>
<dbReference type="STRING" id="67855.RO21_05280"/>
<protein>
    <submittedName>
        <fullName evidence="2">Uncharacterized protein</fullName>
    </submittedName>
</protein>
<feature type="chain" id="PRO_5005264310" evidence="1">
    <location>
        <begin position="20"/>
        <end position="154"/>
    </location>
</feature>
<dbReference type="RefSeq" id="WP_047976750.1">
    <property type="nucleotide sequence ID" value="NZ_JWIZ01000027.1"/>
</dbReference>
<gene>
    <name evidence="2" type="ORF">RO21_05280</name>
</gene>
<evidence type="ECO:0000313" key="2">
    <source>
        <dbReference type="EMBL" id="KMK51597.1"/>
    </source>
</evidence>
<keyword evidence="1" id="KW-0732">Signal</keyword>
<dbReference type="PATRIC" id="fig|67855.3.peg.921"/>
<evidence type="ECO:0000256" key="1">
    <source>
        <dbReference type="SAM" id="SignalP"/>
    </source>
</evidence>
<accession>A0A0J5S484</accession>
<reference evidence="2 3" key="1">
    <citation type="submission" date="2014-12" db="EMBL/GenBank/DDBJ databases">
        <title>Reclassification of Actinobacillus muris as Muribacter muris.</title>
        <authorList>
            <person name="Christensen H."/>
            <person name="Nicklas W."/>
            <person name="Bisgaard M."/>
        </authorList>
    </citation>
    <scope>NUCLEOTIDE SEQUENCE [LARGE SCALE GENOMIC DNA]</scope>
    <source>
        <strain evidence="2 3">Ackerman80-443D</strain>
    </source>
</reference>
<dbReference type="AlphaFoldDB" id="A0A0J5S484"/>
<evidence type="ECO:0000313" key="3">
    <source>
        <dbReference type="Proteomes" id="UP000036270"/>
    </source>
</evidence>
<sequence length="154" mass="18019">MRKFILFCTFIFVSQFSNAVIEGEKIYIDLTDHFGNTISFYDSKDDNSSFQVYQSHANERELIFEAPFLAQKPNINTAFLYKIEGRGDYAIISMNIQPNYIQSEKKYLIKGDIFTIKNISSNWIEIEYKNPETKKSLSDGYNARIHLFVDRNLI</sequence>
<dbReference type="EMBL" id="JWIZ01000027">
    <property type="protein sequence ID" value="KMK51597.1"/>
    <property type="molecule type" value="Genomic_DNA"/>
</dbReference>
<comment type="caution">
    <text evidence="2">The sequence shown here is derived from an EMBL/GenBank/DDBJ whole genome shotgun (WGS) entry which is preliminary data.</text>
</comment>